<accession>A0A1G6PRV7</accession>
<evidence type="ECO:0000256" key="15">
    <source>
        <dbReference type="SAM" id="Phobius"/>
    </source>
</evidence>
<dbReference type="InterPro" id="IPR008207">
    <property type="entry name" value="Sig_transdc_His_kin_Hpt_dom"/>
</dbReference>
<dbReference type="InterPro" id="IPR003594">
    <property type="entry name" value="HATPase_dom"/>
</dbReference>
<dbReference type="FunFam" id="1.10.287.130:FF:000002">
    <property type="entry name" value="Two-component osmosensing histidine kinase"/>
    <property type="match status" value="1"/>
</dbReference>
<evidence type="ECO:0000256" key="3">
    <source>
        <dbReference type="ARBA" id="ARBA00012438"/>
    </source>
</evidence>
<dbReference type="InterPro" id="IPR003660">
    <property type="entry name" value="HAMP_dom"/>
</dbReference>
<dbReference type="SMART" id="SM00304">
    <property type="entry name" value="HAMP"/>
    <property type="match status" value="1"/>
</dbReference>
<feature type="transmembrane region" description="Helical" evidence="15">
    <location>
        <begin position="12"/>
        <end position="34"/>
    </location>
</feature>
<dbReference type="SMART" id="SM00388">
    <property type="entry name" value="HisKA"/>
    <property type="match status" value="1"/>
</dbReference>
<dbReference type="PRINTS" id="PR00344">
    <property type="entry name" value="BCTRLSENSOR"/>
</dbReference>
<reference evidence="16 17" key="1">
    <citation type="submission" date="2016-10" db="EMBL/GenBank/DDBJ databases">
        <authorList>
            <person name="de Groot N.N."/>
        </authorList>
    </citation>
    <scope>NUCLEOTIDE SEQUENCE [LARGE SCALE GENOMIC DNA]</scope>
    <source>
        <strain evidence="16 17">CGMCC 4.6858</strain>
    </source>
</reference>
<evidence type="ECO:0000256" key="4">
    <source>
        <dbReference type="ARBA" id="ARBA00022475"/>
    </source>
</evidence>
<dbReference type="PROSITE" id="PS50109">
    <property type="entry name" value="HIS_KIN"/>
    <property type="match status" value="1"/>
</dbReference>
<dbReference type="Gene3D" id="1.10.287.130">
    <property type="match status" value="1"/>
</dbReference>
<organism evidence="16 17">
    <name type="scientific">Nocardioides lianchengensis</name>
    <dbReference type="NCBI Taxonomy" id="1045774"/>
    <lineage>
        <taxon>Bacteria</taxon>
        <taxon>Bacillati</taxon>
        <taxon>Actinomycetota</taxon>
        <taxon>Actinomycetes</taxon>
        <taxon>Propionibacteriales</taxon>
        <taxon>Nocardioidaceae</taxon>
        <taxon>Nocardioides</taxon>
    </lineage>
</organism>
<name>A0A1G6PRV7_9ACTN</name>
<proteinExistence type="predicted"/>
<dbReference type="InterPro" id="IPR007891">
    <property type="entry name" value="CHASE3"/>
</dbReference>
<dbReference type="Pfam" id="PF05227">
    <property type="entry name" value="CHASE3"/>
    <property type="match status" value="1"/>
</dbReference>
<evidence type="ECO:0000256" key="7">
    <source>
        <dbReference type="ARBA" id="ARBA00022692"/>
    </source>
</evidence>
<evidence type="ECO:0000256" key="5">
    <source>
        <dbReference type="ARBA" id="ARBA00022553"/>
    </source>
</evidence>
<dbReference type="AlphaFoldDB" id="A0A1G6PRV7"/>
<protein>
    <recommendedName>
        <fullName evidence="3">histidine kinase</fullName>
        <ecNumber evidence="3">2.7.13.3</ecNumber>
    </recommendedName>
</protein>
<evidence type="ECO:0000256" key="11">
    <source>
        <dbReference type="ARBA" id="ARBA00022989"/>
    </source>
</evidence>
<keyword evidence="10" id="KW-0067">ATP-binding</keyword>
<dbReference type="InterPro" id="IPR004358">
    <property type="entry name" value="Sig_transdc_His_kin-like_C"/>
</dbReference>
<evidence type="ECO:0000256" key="2">
    <source>
        <dbReference type="ARBA" id="ARBA00004651"/>
    </source>
</evidence>
<dbReference type="PROSITE" id="PS50885">
    <property type="entry name" value="HAMP"/>
    <property type="match status" value="1"/>
</dbReference>
<evidence type="ECO:0000256" key="8">
    <source>
        <dbReference type="ARBA" id="ARBA00022741"/>
    </source>
</evidence>
<dbReference type="SUPFAM" id="SSF52172">
    <property type="entry name" value="CheY-like"/>
    <property type="match status" value="2"/>
</dbReference>
<dbReference type="CDD" id="cd06225">
    <property type="entry name" value="HAMP"/>
    <property type="match status" value="1"/>
</dbReference>
<dbReference type="GO" id="GO:0005886">
    <property type="term" value="C:plasma membrane"/>
    <property type="evidence" value="ECO:0007669"/>
    <property type="project" value="UniProtKB-SubCell"/>
</dbReference>
<evidence type="ECO:0000256" key="1">
    <source>
        <dbReference type="ARBA" id="ARBA00000085"/>
    </source>
</evidence>
<dbReference type="Pfam" id="PF02518">
    <property type="entry name" value="HATPase_c"/>
    <property type="match status" value="1"/>
</dbReference>
<dbReference type="CDD" id="cd00082">
    <property type="entry name" value="HisKA"/>
    <property type="match status" value="1"/>
</dbReference>
<dbReference type="FunFam" id="3.30.565.10:FF:000078">
    <property type="entry name" value="Two-component sensor histidine kinase"/>
    <property type="match status" value="1"/>
</dbReference>
<comment type="subcellular location">
    <subcellularLocation>
        <location evidence="2">Cell membrane</location>
        <topology evidence="2">Multi-pass membrane protein</topology>
    </subcellularLocation>
</comment>
<evidence type="ECO:0000256" key="10">
    <source>
        <dbReference type="ARBA" id="ARBA00022840"/>
    </source>
</evidence>
<dbReference type="Proteomes" id="UP000199034">
    <property type="component" value="Unassembled WGS sequence"/>
</dbReference>
<dbReference type="PANTHER" id="PTHR45339:SF1">
    <property type="entry name" value="HYBRID SIGNAL TRANSDUCTION HISTIDINE KINASE J"/>
    <property type="match status" value="1"/>
</dbReference>
<keyword evidence="5" id="KW-0597">Phosphoprotein</keyword>
<keyword evidence="11 15" id="KW-1133">Transmembrane helix</keyword>
<dbReference type="InterPro" id="IPR003661">
    <property type="entry name" value="HisK_dim/P_dom"/>
</dbReference>
<dbReference type="SMART" id="SM00448">
    <property type="entry name" value="REC"/>
    <property type="match status" value="2"/>
</dbReference>
<dbReference type="InterPro" id="IPR036890">
    <property type="entry name" value="HATPase_C_sf"/>
</dbReference>
<keyword evidence="8" id="KW-0547">Nucleotide-binding</keyword>
<evidence type="ECO:0000256" key="14">
    <source>
        <dbReference type="SAM" id="MobiDB-lite"/>
    </source>
</evidence>
<dbReference type="InterPro" id="IPR001789">
    <property type="entry name" value="Sig_transdc_resp-reg_receiver"/>
</dbReference>
<dbReference type="STRING" id="1045774.SAMN05421872_104123"/>
<dbReference type="GO" id="GO:0000155">
    <property type="term" value="F:phosphorelay sensor kinase activity"/>
    <property type="evidence" value="ECO:0007669"/>
    <property type="project" value="InterPro"/>
</dbReference>
<dbReference type="SUPFAM" id="SSF47384">
    <property type="entry name" value="Homodimeric domain of signal transducing histidine kinase"/>
    <property type="match status" value="1"/>
</dbReference>
<dbReference type="Gene3D" id="3.30.565.10">
    <property type="entry name" value="Histidine kinase-like ATPase, C-terminal domain"/>
    <property type="match status" value="1"/>
</dbReference>
<keyword evidence="6" id="KW-0808">Transferase</keyword>
<dbReference type="SUPFAM" id="SSF47226">
    <property type="entry name" value="Histidine-containing phosphotransfer domain, HPT domain"/>
    <property type="match status" value="1"/>
</dbReference>
<keyword evidence="17" id="KW-1185">Reference proteome</keyword>
<dbReference type="Pfam" id="PF01627">
    <property type="entry name" value="Hpt"/>
    <property type="match status" value="1"/>
</dbReference>
<keyword evidence="4" id="KW-1003">Cell membrane</keyword>
<dbReference type="Pfam" id="PF00672">
    <property type="entry name" value="HAMP"/>
    <property type="match status" value="1"/>
</dbReference>
<dbReference type="SMART" id="SM00387">
    <property type="entry name" value="HATPase_c"/>
    <property type="match status" value="1"/>
</dbReference>
<dbReference type="InterPro" id="IPR036097">
    <property type="entry name" value="HisK_dim/P_sf"/>
</dbReference>
<evidence type="ECO:0000256" key="9">
    <source>
        <dbReference type="ARBA" id="ARBA00022777"/>
    </source>
</evidence>
<feature type="compositionally biased region" description="Pro residues" evidence="14">
    <location>
        <begin position="782"/>
        <end position="792"/>
    </location>
</feature>
<dbReference type="CDD" id="cd17546">
    <property type="entry name" value="REC_hyHK_CKI1_RcsC-like"/>
    <property type="match status" value="1"/>
</dbReference>
<evidence type="ECO:0000256" key="13">
    <source>
        <dbReference type="ARBA" id="ARBA00023136"/>
    </source>
</evidence>
<evidence type="ECO:0000256" key="12">
    <source>
        <dbReference type="ARBA" id="ARBA00023012"/>
    </source>
</evidence>
<dbReference type="RefSeq" id="WP_090853870.1">
    <property type="nucleotide sequence ID" value="NZ_FMZM01000004.1"/>
</dbReference>
<evidence type="ECO:0000313" key="16">
    <source>
        <dbReference type="EMBL" id="SDC82758.1"/>
    </source>
</evidence>
<gene>
    <name evidence="16" type="ORF">SAMN05421872_104123</name>
</gene>
<keyword evidence="13 15" id="KW-0472">Membrane</keyword>
<keyword evidence="9 16" id="KW-0418">Kinase</keyword>
<dbReference type="PROSITE" id="PS50110">
    <property type="entry name" value="RESPONSE_REGULATORY"/>
    <property type="match status" value="2"/>
</dbReference>
<dbReference type="EMBL" id="FMZM01000004">
    <property type="protein sequence ID" value="SDC82758.1"/>
    <property type="molecule type" value="Genomic_DNA"/>
</dbReference>
<dbReference type="Pfam" id="PF00512">
    <property type="entry name" value="HisKA"/>
    <property type="match status" value="1"/>
</dbReference>
<dbReference type="PROSITE" id="PS50894">
    <property type="entry name" value="HPT"/>
    <property type="match status" value="1"/>
</dbReference>
<dbReference type="InterPro" id="IPR036641">
    <property type="entry name" value="HPT_dom_sf"/>
</dbReference>
<comment type="catalytic activity">
    <reaction evidence="1">
        <text>ATP + protein L-histidine = ADP + protein N-phospho-L-histidine.</text>
        <dbReference type="EC" id="2.7.13.3"/>
    </reaction>
</comment>
<dbReference type="InterPro" id="IPR005467">
    <property type="entry name" value="His_kinase_dom"/>
</dbReference>
<sequence length="907" mass="97074">MSLARQVGRVTLTGLLTVALVALVNGAILGYLALSLDRDLERATNGARAVRLAHLAMLDQETGLRAYLLTGQTSDLEPYSEGVVAAREQLEDAERYLDGDDRIAEMLAAQQRASQRWTDDWVDEALGTGTALAAQPGSPAKREFIDRGKALFDDYRTVHDELETYADQRRADAQQRKTTVLAVGLVVEVLLLGGAAYVVGRQRRTLRAAVVEPVDELLVAIGRIRDGDLEPRPRGDAPDELRDIGTGLDGMARALVERERELVTARQDAEAANVAKSAFLATMSHEIRTPMNAVIGMSGLLLASDLDDRQRDYAETVQASGDALLTIINDVLDFSKIESGELDLEQHAFALRECVESSLDLVAAQAAAQGIDLVAQIDPDVPAVVESDVTRVRQVLVNLLSNAVKFTSEGEVLVRVRVEDGSDPDRPVLALAVRDTGIGIPEDRMHRLFRSFSQVDSSTTRVYGGTGLGLAISQRLTEALDGRLVVESEVGTGSTFTMVVPMRRAADGEEDRTRVAPAELRGRHALVVDDNDTNRHILRAQLEAWGMHVVDFAHPAQALATMAATPGALDLGVLDMHMPELDGLDLARGLRELPAWADVPLLLLTSLGEPVREAASVRLVHLTKPVKAASLRDTVAQLLGAHDLQAAVVEEPESLGRLRILLAEDNTVNQKVATLMLERLGQRPVVVANGEEALAAVHAAPYDLVLMDVHMPVMDGHEATRRIRAELPVERQPRIVAMTAGALVDDVDASFAAGMDDHLSKPVRAQELAGALRRVRSTTPTPAEPAPPPAEDLPPVLDPGALDALTGHLGPDADAFRQRLVDAWVTDAGRQLAGLTAAVDAADAPAAADIAHSMRSASASLGALLVAHRFAELETAARDGGDPATVAALAEAAAAEVERARDALTRG</sequence>
<keyword evidence="12" id="KW-0902">Two-component regulatory system</keyword>
<keyword evidence="7 15" id="KW-0812">Transmembrane</keyword>
<dbReference type="EC" id="2.7.13.3" evidence="3"/>
<evidence type="ECO:0000256" key="6">
    <source>
        <dbReference type="ARBA" id="ARBA00022679"/>
    </source>
</evidence>
<feature type="region of interest" description="Disordered" evidence="14">
    <location>
        <begin position="776"/>
        <end position="795"/>
    </location>
</feature>
<dbReference type="Gene3D" id="3.40.50.2300">
    <property type="match status" value="2"/>
</dbReference>
<evidence type="ECO:0000313" key="17">
    <source>
        <dbReference type="Proteomes" id="UP000199034"/>
    </source>
</evidence>
<dbReference type="Gene3D" id="1.20.120.160">
    <property type="entry name" value="HPT domain"/>
    <property type="match status" value="1"/>
</dbReference>
<dbReference type="InterPro" id="IPR011006">
    <property type="entry name" value="CheY-like_superfamily"/>
</dbReference>
<dbReference type="SUPFAM" id="SSF55874">
    <property type="entry name" value="ATPase domain of HSP90 chaperone/DNA topoisomerase II/histidine kinase"/>
    <property type="match status" value="1"/>
</dbReference>
<feature type="transmembrane region" description="Helical" evidence="15">
    <location>
        <begin position="179"/>
        <end position="199"/>
    </location>
</feature>
<dbReference type="PANTHER" id="PTHR45339">
    <property type="entry name" value="HYBRID SIGNAL TRANSDUCTION HISTIDINE KINASE J"/>
    <property type="match status" value="1"/>
</dbReference>
<dbReference type="CDD" id="cd16922">
    <property type="entry name" value="HATPase_EvgS-ArcB-TorS-like"/>
    <property type="match status" value="1"/>
</dbReference>
<dbReference type="OrthoDB" id="9810730at2"/>
<dbReference type="Pfam" id="PF00072">
    <property type="entry name" value="Response_reg"/>
    <property type="match status" value="2"/>
</dbReference>
<dbReference type="GO" id="GO:0005524">
    <property type="term" value="F:ATP binding"/>
    <property type="evidence" value="ECO:0007669"/>
    <property type="project" value="UniProtKB-KW"/>
</dbReference>